<evidence type="ECO:0000313" key="3">
    <source>
        <dbReference type="Proteomes" id="UP000178964"/>
    </source>
</evidence>
<accession>A0A1F4VR72</accession>
<dbReference type="EMBL" id="MEVK01000010">
    <property type="protein sequence ID" value="OGC59706.1"/>
    <property type="molecule type" value="Genomic_DNA"/>
</dbReference>
<feature type="transmembrane region" description="Helical" evidence="1">
    <location>
        <begin position="53"/>
        <end position="75"/>
    </location>
</feature>
<protein>
    <submittedName>
        <fullName evidence="2">Uncharacterized protein</fullName>
    </submittedName>
</protein>
<gene>
    <name evidence="2" type="ORF">A3A70_00120</name>
</gene>
<comment type="caution">
    <text evidence="2">The sequence shown here is derived from an EMBL/GenBank/DDBJ whole genome shotgun (WGS) entry which is preliminary data.</text>
</comment>
<evidence type="ECO:0000313" key="2">
    <source>
        <dbReference type="EMBL" id="OGC59706.1"/>
    </source>
</evidence>
<sequence>MSTDGFHLEGFFRALQADVVSLIGFLFFILLAYIIVRVAIVQGDVEFQRVVNWGAGILVLLVLLIFGSSAANYAASNRIPRNDVDGSGVYDQMNSHLATPNPSSGR</sequence>
<organism evidence="2 3">
    <name type="scientific">candidate division WWE3 bacterium RIFCSPLOWO2_01_FULL_42_11</name>
    <dbReference type="NCBI Taxonomy" id="1802627"/>
    <lineage>
        <taxon>Bacteria</taxon>
        <taxon>Katanobacteria</taxon>
    </lineage>
</organism>
<name>A0A1F4VR72_UNCKA</name>
<dbReference type="AlphaFoldDB" id="A0A1F4VR72"/>
<keyword evidence="1" id="KW-0812">Transmembrane</keyword>
<evidence type="ECO:0000256" key="1">
    <source>
        <dbReference type="SAM" id="Phobius"/>
    </source>
</evidence>
<reference evidence="2 3" key="1">
    <citation type="journal article" date="2016" name="Nat. Commun.">
        <title>Thousands of microbial genomes shed light on interconnected biogeochemical processes in an aquifer system.</title>
        <authorList>
            <person name="Anantharaman K."/>
            <person name="Brown C.T."/>
            <person name="Hug L.A."/>
            <person name="Sharon I."/>
            <person name="Castelle C.J."/>
            <person name="Probst A.J."/>
            <person name="Thomas B.C."/>
            <person name="Singh A."/>
            <person name="Wilkins M.J."/>
            <person name="Karaoz U."/>
            <person name="Brodie E.L."/>
            <person name="Williams K.H."/>
            <person name="Hubbard S.S."/>
            <person name="Banfield J.F."/>
        </authorList>
    </citation>
    <scope>NUCLEOTIDE SEQUENCE [LARGE SCALE GENOMIC DNA]</scope>
</reference>
<feature type="transmembrane region" description="Helical" evidence="1">
    <location>
        <begin position="20"/>
        <end position="41"/>
    </location>
</feature>
<keyword evidence="1" id="KW-1133">Transmembrane helix</keyword>
<proteinExistence type="predicted"/>
<keyword evidence="1" id="KW-0472">Membrane</keyword>
<dbReference type="Proteomes" id="UP000178964">
    <property type="component" value="Unassembled WGS sequence"/>
</dbReference>